<keyword evidence="3" id="KW-1185">Reference proteome</keyword>
<dbReference type="FunCoup" id="B9T6U4">
    <property type="interactions" value="160"/>
</dbReference>
<feature type="compositionally biased region" description="Basic and acidic residues" evidence="1">
    <location>
        <begin position="32"/>
        <end position="48"/>
    </location>
</feature>
<organism evidence="2 3">
    <name type="scientific">Ricinus communis</name>
    <name type="common">Castor bean</name>
    <dbReference type="NCBI Taxonomy" id="3988"/>
    <lineage>
        <taxon>Eukaryota</taxon>
        <taxon>Viridiplantae</taxon>
        <taxon>Streptophyta</taxon>
        <taxon>Embryophyta</taxon>
        <taxon>Tracheophyta</taxon>
        <taxon>Spermatophyta</taxon>
        <taxon>Magnoliopsida</taxon>
        <taxon>eudicotyledons</taxon>
        <taxon>Gunneridae</taxon>
        <taxon>Pentapetalae</taxon>
        <taxon>rosids</taxon>
        <taxon>fabids</taxon>
        <taxon>Malpighiales</taxon>
        <taxon>Euphorbiaceae</taxon>
        <taxon>Acalyphoideae</taxon>
        <taxon>Acalypheae</taxon>
        <taxon>Ricinus</taxon>
    </lineage>
</organism>
<evidence type="ECO:0000256" key="1">
    <source>
        <dbReference type="SAM" id="MobiDB-lite"/>
    </source>
</evidence>
<dbReference type="Pfam" id="PF05097">
    <property type="entry name" value="DUF688"/>
    <property type="match status" value="1"/>
</dbReference>
<proteinExistence type="predicted"/>
<feature type="compositionally biased region" description="Acidic residues" evidence="1">
    <location>
        <begin position="269"/>
        <end position="280"/>
    </location>
</feature>
<protein>
    <submittedName>
        <fullName evidence="2">Uncharacterized protein</fullName>
    </submittedName>
</protein>
<dbReference type="AlphaFoldDB" id="B9T6U4"/>
<dbReference type="Proteomes" id="UP000008311">
    <property type="component" value="Unassembled WGS sequence"/>
</dbReference>
<feature type="region of interest" description="Disordered" evidence="1">
    <location>
        <begin position="1"/>
        <end position="53"/>
    </location>
</feature>
<feature type="region of interest" description="Disordered" evidence="1">
    <location>
        <begin position="333"/>
        <end position="371"/>
    </location>
</feature>
<dbReference type="InParanoid" id="B9T6U4"/>
<feature type="region of interest" description="Disordered" evidence="1">
    <location>
        <begin position="392"/>
        <end position="415"/>
    </location>
</feature>
<reference evidence="3" key="1">
    <citation type="journal article" date="2010" name="Nat. Biotechnol.">
        <title>Draft genome sequence of the oilseed species Ricinus communis.</title>
        <authorList>
            <person name="Chan A.P."/>
            <person name="Crabtree J."/>
            <person name="Zhao Q."/>
            <person name="Lorenzi H."/>
            <person name="Orvis J."/>
            <person name="Puiu D."/>
            <person name="Melake-Berhan A."/>
            <person name="Jones K.M."/>
            <person name="Redman J."/>
            <person name="Chen G."/>
            <person name="Cahoon E.B."/>
            <person name="Gedil M."/>
            <person name="Stanke M."/>
            <person name="Haas B.J."/>
            <person name="Wortman J.R."/>
            <person name="Fraser-Liggett C.M."/>
            <person name="Ravel J."/>
            <person name="Rabinowicz P.D."/>
        </authorList>
    </citation>
    <scope>NUCLEOTIDE SEQUENCE [LARGE SCALE GENOMIC DNA]</scope>
    <source>
        <strain evidence="3">cv. Hale</strain>
    </source>
</reference>
<evidence type="ECO:0000313" key="2">
    <source>
        <dbReference type="EMBL" id="EEF28419.1"/>
    </source>
</evidence>
<evidence type="ECO:0000313" key="3">
    <source>
        <dbReference type="Proteomes" id="UP000008311"/>
    </source>
</evidence>
<sequence>MEERKLNFNIPLLSVRRSSTPTRSSAPTKSSSGEKGKKNDNFHPDRRRTLPSCKPAYILDQVTEPVAVPFQWEQIPGRPKDGAVPDPQGHEEVSVTPRIPPRRVLDVVKHIDNKKPEDQDALTPQIEAKSFTNIVGRLDCSKEGVDEKAIIILENDDDEDVYSDALDTLSPTDSFSVNCSLSGVSGFDNLAVKPSGTFSIDQQAQDFMMSRFLPAAKAMTLEPPQYASRKQPVSGEQPRQTTKAVNRDRTPPVIRNRSCNIPPYHQDKEDEESEDECDDYSDSGNITAKGCGFLPRLCIKNSLCLLNPVPGMKIRTQTSMSSTKDIKKLTKAVFSRSQSPTVKKPARNAVSKQKQDSEVPSPRMVGVENKLTGGSNRFTYATDRQMISRTSPFRRSGCISPHRNEAPQSPFRGRGSQGIPKQLENLKSNQFNSFNRGYSKSQELVSYNGIRRGSRPASPTVEKTLYVDTVNAAGILCSNSEMTEDLSKESMALVCISAATEGNVNIESDQISKRDDTGSEKTSLVLVQPPIPPLLPKTPSESWLWRTLPSISSQNQSSNSYRNNSFLSKRQDTKTFSATTKWENIVKSSYLHHDHVRYSEELFPHASQQSKS</sequence>
<gene>
    <name evidence="2" type="ORF">RCOM_0428070</name>
</gene>
<name>B9T6U4_RICCO</name>
<dbReference type="InterPro" id="IPR007789">
    <property type="entry name" value="DUF688"/>
</dbReference>
<dbReference type="STRING" id="3988.B9T6U4"/>
<feature type="region of interest" description="Disordered" evidence="1">
    <location>
        <begin position="225"/>
        <end position="280"/>
    </location>
</feature>
<dbReference type="PANTHER" id="PTHR33671:SF3">
    <property type="entry name" value="F28N24.8 PROTEIN"/>
    <property type="match status" value="1"/>
</dbReference>
<feature type="compositionally biased region" description="Low complexity" evidence="1">
    <location>
        <begin position="14"/>
        <end position="31"/>
    </location>
</feature>
<dbReference type="PANTHER" id="PTHR33671">
    <property type="entry name" value="N-METHYLTRANSFERASE, PUTATIVE (DUF688)-RELATED"/>
    <property type="match status" value="1"/>
</dbReference>
<dbReference type="EMBL" id="EQ974645">
    <property type="protein sequence ID" value="EEF28419.1"/>
    <property type="molecule type" value="Genomic_DNA"/>
</dbReference>
<accession>B9T6U4</accession>
<dbReference type="eggNOG" id="ENOG502QS9P">
    <property type="taxonomic scope" value="Eukaryota"/>
</dbReference>